<feature type="region of interest" description="Disordered" evidence="1">
    <location>
        <begin position="789"/>
        <end position="835"/>
    </location>
</feature>
<feature type="compositionally biased region" description="Low complexity" evidence="1">
    <location>
        <begin position="623"/>
        <end position="641"/>
    </location>
</feature>
<organism evidence="2 3">
    <name type="scientific">Babjeviella inositovora NRRL Y-12698</name>
    <dbReference type="NCBI Taxonomy" id="984486"/>
    <lineage>
        <taxon>Eukaryota</taxon>
        <taxon>Fungi</taxon>
        <taxon>Dikarya</taxon>
        <taxon>Ascomycota</taxon>
        <taxon>Saccharomycotina</taxon>
        <taxon>Pichiomycetes</taxon>
        <taxon>Serinales incertae sedis</taxon>
        <taxon>Babjeviella</taxon>
    </lineage>
</organism>
<gene>
    <name evidence="2" type="ORF">BABINDRAFT_161876</name>
</gene>
<feature type="region of interest" description="Disordered" evidence="1">
    <location>
        <begin position="1084"/>
        <end position="1133"/>
    </location>
</feature>
<feature type="compositionally biased region" description="Basic and acidic residues" evidence="1">
    <location>
        <begin position="1185"/>
        <end position="1197"/>
    </location>
</feature>
<dbReference type="SUPFAM" id="SSF117281">
    <property type="entry name" value="Kelch motif"/>
    <property type="match status" value="1"/>
</dbReference>
<accession>A0A1E3QPA0</accession>
<feature type="compositionally biased region" description="Polar residues" evidence="1">
    <location>
        <begin position="789"/>
        <end position="814"/>
    </location>
</feature>
<dbReference type="Gene3D" id="2.120.10.80">
    <property type="entry name" value="Kelch-type beta propeller"/>
    <property type="match status" value="1"/>
</dbReference>
<dbReference type="GO" id="GO:0045454">
    <property type="term" value="P:cell redox homeostasis"/>
    <property type="evidence" value="ECO:0007669"/>
    <property type="project" value="TreeGrafter"/>
</dbReference>
<dbReference type="PANTHER" id="PTHR43503:SF2">
    <property type="entry name" value="NEGATIVE REGULATOR OF SPORULATION MDS3-RELATED"/>
    <property type="match status" value="1"/>
</dbReference>
<protein>
    <submittedName>
        <fullName evidence="2">Uncharacterized protein</fullName>
    </submittedName>
</protein>
<dbReference type="EMBL" id="KV454432">
    <property type="protein sequence ID" value="ODQ79480.1"/>
    <property type="molecule type" value="Genomic_DNA"/>
</dbReference>
<sequence>MPPLIPTSSACHSLALPPLEKDDRMNLTVRTGLSPVLYKSFMFVHGGLTLGLEVFNLTITEIEAMLYSALSVNNTTVLSPSTDAPVEAIDFSKYLSGELFQLNMIDRVWSRIKHVSAVRPEPRLFHDIFAFDNRLYLFGGLVLTKNSNKFVPVNDLWELDLLTCQWKCLSAASESTEVVPRYGHKVMVLSTLALARKPGHCGILIAGGKNAKSEPLASNAVFDLVEGQWLGTLDLMEDHRPLTITNKNETVYSAFVGEKTTLFAFKTGNPKLNPFIRFEIDKSTPKPAPLPPTTKAATPAPPSVSKPQYEKKLIVDSTTRERITSATIASIVSSHKPTHLKIDGSRSPIISNTSNITVPEHLSYPIVGRFGPNLVLTGFLPQEIDISVFIYNVPSNKWTRLNVMCNHEFGAHRFWGGFVWTSHHKVVLIGNYNTSSTTSSIRYFTQMITISLPIINVLHVESATAKPTHGSSLTSFDIYAQYSAPSSNLTSINSVFPPSAVTLGRNAFERYGYELADLEIISAEGDSVPVPLMLARKRWGNCFDRLLSKAYARALARFDANQQGDGRIQLGTSVLSGRSDWNSISTVDGSVAVPGLTSQQPLAAPKPTVKDVPQFRLPFQDKSSTTTRRSSVHSSGSSIASNGDDAIPTIQNLPPQQPMPNDPAPMCSASELAAILVKGTSQGSIPSIRSSNSVDPLEKTPHPVVLSLPQDGPTSTPSLNPNVDLFPSKSRRLSIIENLFSLRKGSYSESPLNSPIASPRGSISSSLQSLRPRTSFSMASSGVNFNPRFNMSSTNSIKSGTQGLSPGHTPQQSPRIRPRGSVSSLSRRHSSVEGLTGGLENLLDRDRTESTISHATVQEGSESPMVTEPVSQLHDGTGSRYIEAMLETPVETFPIEPLLVPRQLYLPFSTTTARAFTEFLYTGQVGSKWEITPTTLDVFLASNFYELPLLYDLISEVLYGVIGRKESSVLLKSEKLYAEIDAVVARTGAAPHVRLLDKYEGFRETVDDGYLDLRLLKRTSRVHRQLSVESVSSKAWSTDGKHSPEKTAIIDEEMSDKGMSSASEEEMDINLAFFAGNFKEPEKLDERADDEGEQQVRGRAAVKDEKARLTAYSSPPLQEDSMPTLEELASPDSPPAPDVIVDFIYEAAALANDMKLMLRAANCRDMTRSYHLEVEALEVLLSSDKPDEKASKDRRSSSAESLLTAKDPNLLTALPRRKASMVETTLLPRTPDSKSVRALSPLSVQRSPNPMVAKRATSMARLPEVTPLEGLSSGDSESLTSAKSKKRGLFSFIKKRTTS</sequence>
<evidence type="ECO:0000256" key="1">
    <source>
        <dbReference type="SAM" id="MobiDB-lite"/>
    </source>
</evidence>
<evidence type="ECO:0000313" key="2">
    <source>
        <dbReference type="EMBL" id="ODQ79480.1"/>
    </source>
</evidence>
<dbReference type="GO" id="GO:0005829">
    <property type="term" value="C:cytosol"/>
    <property type="evidence" value="ECO:0007669"/>
    <property type="project" value="TreeGrafter"/>
</dbReference>
<dbReference type="STRING" id="984486.A0A1E3QPA0"/>
<dbReference type="Proteomes" id="UP000094336">
    <property type="component" value="Unassembled WGS sequence"/>
</dbReference>
<dbReference type="InterPro" id="IPR015915">
    <property type="entry name" value="Kelch-typ_b-propeller"/>
</dbReference>
<feature type="region of interest" description="Disordered" evidence="1">
    <location>
        <begin position="616"/>
        <end position="663"/>
    </location>
</feature>
<name>A0A1E3QPA0_9ASCO</name>
<feature type="compositionally biased region" description="Low complexity" evidence="1">
    <location>
        <begin position="1268"/>
        <end position="1281"/>
    </location>
</feature>
<dbReference type="RefSeq" id="XP_018984808.1">
    <property type="nucleotide sequence ID" value="XM_019129055.1"/>
</dbReference>
<keyword evidence="3" id="KW-1185">Reference proteome</keyword>
<dbReference type="OrthoDB" id="10001928at2759"/>
<reference evidence="3" key="1">
    <citation type="submission" date="2016-05" db="EMBL/GenBank/DDBJ databases">
        <title>Comparative genomics of biotechnologically important yeasts.</title>
        <authorList>
            <consortium name="DOE Joint Genome Institute"/>
            <person name="Riley R."/>
            <person name="Haridas S."/>
            <person name="Wolfe K.H."/>
            <person name="Lopes M.R."/>
            <person name="Hittinger C.T."/>
            <person name="Goker M."/>
            <person name="Salamov A."/>
            <person name="Wisecaver J."/>
            <person name="Long T.M."/>
            <person name="Aerts A.L."/>
            <person name="Barry K."/>
            <person name="Choi C."/>
            <person name="Clum A."/>
            <person name="Coughlan A.Y."/>
            <person name="Deshpande S."/>
            <person name="Douglass A.P."/>
            <person name="Hanson S.J."/>
            <person name="Klenk H.-P."/>
            <person name="Labutti K."/>
            <person name="Lapidus A."/>
            <person name="Lindquist E."/>
            <person name="Lipzen A."/>
            <person name="Meier-Kolthoff J.P."/>
            <person name="Ohm R.A."/>
            <person name="Otillar R.P."/>
            <person name="Pangilinan J."/>
            <person name="Peng Y."/>
            <person name="Rokas A."/>
            <person name="Rosa C.A."/>
            <person name="Scheuner C."/>
            <person name="Sibirny A.A."/>
            <person name="Slot J.C."/>
            <person name="Stielow J.B."/>
            <person name="Sun H."/>
            <person name="Kurtzman C.P."/>
            <person name="Blackwell M."/>
            <person name="Grigoriev I.V."/>
            <person name="Jeffries T.W."/>
        </authorList>
    </citation>
    <scope>NUCLEOTIDE SEQUENCE [LARGE SCALE GENOMIC DNA]</scope>
    <source>
        <strain evidence="3">NRRL Y-12698</strain>
    </source>
</reference>
<evidence type="ECO:0000313" key="3">
    <source>
        <dbReference type="Proteomes" id="UP000094336"/>
    </source>
</evidence>
<feature type="region of interest" description="Disordered" evidence="1">
    <location>
        <begin position="283"/>
        <end position="307"/>
    </location>
</feature>
<dbReference type="GO" id="GO:0005739">
    <property type="term" value="C:mitochondrion"/>
    <property type="evidence" value="ECO:0007669"/>
    <property type="project" value="TreeGrafter"/>
</dbReference>
<dbReference type="GeneID" id="30146908"/>
<feature type="region of interest" description="Disordered" evidence="1">
    <location>
        <begin position="747"/>
        <end position="768"/>
    </location>
</feature>
<proteinExistence type="predicted"/>
<feature type="region of interest" description="Disordered" evidence="1">
    <location>
        <begin position="1185"/>
        <end position="1283"/>
    </location>
</feature>
<dbReference type="PANTHER" id="PTHR43503">
    <property type="entry name" value="MCG48959-RELATED"/>
    <property type="match status" value="1"/>
</dbReference>